<feature type="transmembrane region" description="Helical" evidence="1">
    <location>
        <begin position="12"/>
        <end position="32"/>
    </location>
</feature>
<evidence type="ECO:0000313" key="5">
    <source>
        <dbReference type="Proteomes" id="UP001243856"/>
    </source>
</evidence>
<evidence type="ECO:0000256" key="1">
    <source>
        <dbReference type="SAM" id="Phobius"/>
    </source>
</evidence>
<reference evidence="3 5" key="1">
    <citation type="submission" date="2023-05" db="EMBL/GenBank/DDBJ databases">
        <title>Metabolic capabilities are highly conserved among human nasal-associated Corynebacterium species in pangenomic analyses.</title>
        <authorList>
            <person name="Tran T.H."/>
            <person name="Roberts A.Q."/>
            <person name="Escapa I.F."/>
            <person name="Gao W."/>
            <person name="Conlan S."/>
            <person name="Kong H."/>
            <person name="Segre J.A."/>
            <person name="Kelly M.S."/>
            <person name="Lemon K.P."/>
        </authorList>
    </citation>
    <scope>NUCLEOTIDE SEQUENCE</scope>
    <source>
        <strain evidence="3">KPL2654</strain>
        <strain evidence="2 5">KPL2811</strain>
    </source>
</reference>
<protein>
    <submittedName>
        <fullName evidence="3">Alkaline shock response membrane anchor protein AmaP</fullName>
    </submittedName>
</protein>
<dbReference type="Proteomes" id="UP001226160">
    <property type="component" value="Unassembled WGS sequence"/>
</dbReference>
<accession>A0AAP4F6X9</accession>
<organism evidence="3 4">
    <name type="scientific">Corynebacterium propinquum</name>
    <dbReference type="NCBI Taxonomy" id="43769"/>
    <lineage>
        <taxon>Bacteria</taxon>
        <taxon>Bacillati</taxon>
        <taxon>Actinomycetota</taxon>
        <taxon>Actinomycetes</taxon>
        <taxon>Mycobacteriales</taxon>
        <taxon>Corynebacteriaceae</taxon>
        <taxon>Corynebacterium</taxon>
    </lineage>
</organism>
<evidence type="ECO:0000313" key="2">
    <source>
        <dbReference type="EMBL" id="MDK4301441.1"/>
    </source>
</evidence>
<feature type="transmembrane region" description="Helical" evidence="1">
    <location>
        <begin position="60"/>
        <end position="81"/>
    </location>
</feature>
<dbReference type="RefSeq" id="WP_049148405.1">
    <property type="nucleotide sequence ID" value="NZ_CABIYR010000009.1"/>
</dbReference>
<dbReference type="AlphaFoldDB" id="A0AAP4F6X9"/>
<sequence>MSKLTAFIDRFIFFFIAVGLIVFGLWPVLVHFDVQFAKDLALWRDPEAWKTLPEQDWYEYLLWGVLAGSIIIGLWLIVINLRRRTFSQVGSSASDSAGEITMHIGHIAKAVAAQLATDSDITSAKHKVSIDRARPTIEFTVNARPEADLNKLNDMIETSEADLRDAIEDVDIDTVYRLHMDKVEPAV</sequence>
<proteinExistence type="predicted"/>
<keyword evidence="5" id="KW-1185">Reference proteome</keyword>
<dbReference type="EMBL" id="JASNVP010000009">
    <property type="protein sequence ID" value="MDK4326707.1"/>
    <property type="molecule type" value="Genomic_DNA"/>
</dbReference>
<keyword evidence="1" id="KW-0472">Membrane</keyword>
<evidence type="ECO:0000313" key="4">
    <source>
        <dbReference type="Proteomes" id="UP001226160"/>
    </source>
</evidence>
<gene>
    <name evidence="2" type="ORF">QPX45_09380</name>
    <name evidence="3" type="ORF">QPX54_09370</name>
</gene>
<evidence type="ECO:0000313" key="3">
    <source>
        <dbReference type="EMBL" id="MDK4326707.1"/>
    </source>
</evidence>
<dbReference type="Proteomes" id="UP001243856">
    <property type="component" value="Unassembled WGS sequence"/>
</dbReference>
<dbReference type="EMBL" id="JASNVK010000019">
    <property type="protein sequence ID" value="MDK4301441.1"/>
    <property type="molecule type" value="Genomic_DNA"/>
</dbReference>
<comment type="caution">
    <text evidence="3">The sequence shown here is derived from an EMBL/GenBank/DDBJ whole genome shotgun (WGS) entry which is preliminary data.</text>
</comment>
<keyword evidence="1" id="KW-1133">Transmembrane helix</keyword>
<name>A0AAP4F6X9_9CORY</name>
<keyword evidence="1" id="KW-0812">Transmembrane</keyword>